<dbReference type="SUPFAM" id="SSF53448">
    <property type="entry name" value="Nucleotide-diphospho-sugar transferases"/>
    <property type="match status" value="1"/>
</dbReference>
<dbReference type="AlphaFoldDB" id="A0A4C1VC16"/>
<gene>
    <name evidence="13" type="primary">bre-4</name>
    <name evidence="13" type="ORF">EVAR_22458_1</name>
</gene>
<sequence length="184" mass="20578">MLRQTASEGVVGRGATRRTPQCKFVTDCGCARWITGRPRGAYAVDHLASPTRCDAVPTHQPFLSLIYVIEQQDESPWNKGALYNIGARVALADGFPCLVLHDVDLFPLDIANLYACAYQPRHMSASIDKFRYVLPYSNLVGGVCALQSEHYKRINGFSNRYIGWGGEDDDLTLRIQRHGLHVIR</sequence>
<dbReference type="PANTHER" id="PTHR19300">
    <property type="entry name" value="BETA-1,4-GALACTOSYLTRANSFERASE"/>
    <property type="match status" value="1"/>
</dbReference>
<dbReference type="GO" id="GO:0005975">
    <property type="term" value="P:carbohydrate metabolic process"/>
    <property type="evidence" value="ECO:0007669"/>
    <property type="project" value="InterPro"/>
</dbReference>
<evidence type="ECO:0000256" key="8">
    <source>
        <dbReference type="ARBA" id="ARBA00022989"/>
    </source>
</evidence>
<dbReference type="UniPathway" id="UPA00378"/>
<dbReference type="GO" id="GO:0005794">
    <property type="term" value="C:Golgi apparatus"/>
    <property type="evidence" value="ECO:0007669"/>
    <property type="project" value="TreeGrafter"/>
</dbReference>
<comment type="pathway">
    <text evidence="2">Protein modification; protein glycosylation.</text>
</comment>
<comment type="similarity">
    <text evidence="3">Belongs to the glycosyltransferase 7 family.</text>
</comment>
<dbReference type="InterPro" id="IPR027791">
    <property type="entry name" value="Galactosyl_T_C"/>
</dbReference>
<dbReference type="GO" id="GO:0006688">
    <property type="term" value="P:glycosphingolipid biosynthetic process"/>
    <property type="evidence" value="ECO:0007669"/>
    <property type="project" value="TreeGrafter"/>
</dbReference>
<feature type="domain" description="Galactosyltransferase C-terminal" evidence="11">
    <location>
        <begin position="121"/>
        <end position="184"/>
    </location>
</feature>
<keyword evidence="7" id="KW-0735">Signal-anchor</keyword>
<dbReference type="Pfam" id="PF13733">
    <property type="entry name" value="Glyco_transf_7N"/>
    <property type="match status" value="1"/>
</dbReference>
<evidence type="ECO:0000256" key="10">
    <source>
        <dbReference type="ARBA" id="ARBA00023180"/>
    </source>
</evidence>
<dbReference type="InterPro" id="IPR029044">
    <property type="entry name" value="Nucleotide-diphossugar_trans"/>
</dbReference>
<dbReference type="EMBL" id="BGZK01000317">
    <property type="protein sequence ID" value="GBP36326.1"/>
    <property type="molecule type" value="Genomic_DNA"/>
</dbReference>
<evidence type="ECO:0000256" key="6">
    <source>
        <dbReference type="ARBA" id="ARBA00022692"/>
    </source>
</evidence>
<feature type="domain" description="Galactosyltransferase N-terminal" evidence="12">
    <location>
        <begin position="65"/>
        <end position="116"/>
    </location>
</feature>
<evidence type="ECO:0000256" key="9">
    <source>
        <dbReference type="ARBA" id="ARBA00023136"/>
    </source>
</evidence>
<dbReference type="InterPro" id="IPR003859">
    <property type="entry name" value="Galactosyl_T"/>
</dbReference>
<dbReference type="PANTHER" id="PTHR19300:SF48">
    <property type="entry name" value="BETA-1,4-N-ACETYLGALACTOSAMINYLTRANSFERASE"/>
    <property type="match status" value="1"/>
</dbReference>
<comment type="subcellular location">
    <subcellularLocation>
        <location evidence="1">Membrane</location>
        <topology evidence="1">Single-pass type II membrane protein</topology>
    </subcellularLocation>
</comment>
<keyword evidence="6" id="KW-0812">Transmembrane</keyword>
<evidence type="ECO:0000256" key="5">
    <source>
        <dbReference type="ARBA" id="ARBA00022679"/>
    </source>
</evidence>
<evidence type="ECO:0000313" key="13">
    <source>
        <dbReference type="EMBL" id="GBP36326.1"/>
    </source>
</evidence>
<evidence type="ECO:0000313" key="14">
    <source>
        <dbReference type="Proteomes" id="UP000299102"/>
    </source>
</evidence>
<evidence type="ECO:0000259" key="12">
    <source>
        <dbReference type="Pfam" id="PF13733"/>
    </source>
</evidence>
<dbReference type="Gene3D" id="3.90.550.10">
    <property type="entry name" value="Spore Coat Polysaccharide Biosynthesis Protein SpsA, Chain A"/>
    <property type="match status" value="1"/>
</dbReference>
<evidence type="ECO:0000256" key="2">
    <source>
        <dbReference type="ARBA" id="ARBA00004922"/>
    </source>
</evidence>
<keyword evidence="10" id="KW-0325">Glycoprotein</keyword>
<keyword evidence="4" id="KW-0328">Glycosyltransferase</keyword>
<keyword evidence="5 13" id="KW-0808">Transferase</keyword>
<dbReference type="GO" id="GO:0016020">
    <property type="term" value="C:membrane"/>
    <property type="evidence" value="ECO:0007669"/>
    <property type="project" value="UniProtKB-SubCell"/>
</dbReference>
<protein>
    <submittedName>
        <fullName evidence="13">Beta-1,4-N-acetylgalactosaminyltransferase bre-4</fullName>
    </submittedName>
</protein>
<organism evidence="13 14">
    <name type="scientific">Eumeta variegata</name>
    <name type="common">Bagworm moth</name>
    <name type="synonym">Eumeta japonica</name>
    <dbReference type="NCBI Taxonomy" id="151549"/>
    <lineage>
        <taxon>Eukaryota</taxon>
        <taxon>Metazoa</taxon>
        <taxon>Ecdysozoa</taxon>
        <taxon>Arthropoda</taxon>
        <taxon>Hexapoda</taxon>
        <taxon>Insecta</taxon>
        <taxon>Pterygota</taxon>
        <taxon>Neoptera</taxon>
        <taxon>Endopterygota</taxon>
        <taxon>Lepidoptera</taxon>
        <taxon>Glossata</taxon>
        <taxon>Ditrysia</taxon>
        <taxon>Tineoidea</taxon>
        <taxon>Psychidae</taxon>
        <taxon>Oiketicinae</taxon>
        <taxon>Eumeta</taxon>
    </lineage>
</organism>
<proteinExistence type="inferred from homology"/>
<comment type="caution">
    <text evidence="13">The sequence shown here is derived from an EMBL/GenBank/DDBJ whole genome shotgun (WGS) entry which is preliminary data.</text>
</comment>
<keyword evidence="8" id="KW-1133">Transmembrane helix</keyword>
<accession>A0A4C1VC16</accession>
<evidence type="ECO:0000256" key="1">
    <source>
        <dbReference type="ARBA" id="ARBA00004606"/>
    </source>
</evidence>
<evidence type="ECO:0000256" key="3">
    <source>
        <dbReference type="ARBA" id="ARBA00005735"/>
    </source>
</evidence>
<evidence type="ECO:0000259" key="11">
    <source>
        <dbReference type="Pfam" id="PF02709"/>
    </source>
</evidence>
<evidence type="ECO:0000256" key="4">
    <source>
        <dbReference type="ARBA" id="ARBA00022676"/>
    </source>
</evidence>
<dbReference type="Pfam" id="PF02709">
    <property type="entry name" value="Glyco_transf_7C"/>
    <property type="match status" value="1"/>
</dbReference>
<dbReference type="PRINTS" id="PR02050">
    <property type="entry name" value="B14GALTRFASE"/>
</dbReference>
<dbReference type="GO" id="GO:0008378">
    <property type="term" value="F:galactosyltransferase activity"/>
    <property type="evidence" value="ECO:0007669"/>
    <property type="project" value="TreeGrafter"/>
</dbReference>
<keyword evidence="14" id="KW-1185">Reference proteome</keyword>
<dbReference type="Proteomes" id="UP000299102">
    <property type="component" value="Unassembled WGS sequence"/>
</dbReference>
<keyword evidence="9" id="KW-0472">Membrane</keyword>
<dbReference type="InterPro" id="IPR027995">
    <property type="entry name" value="Galactosyl_T_N"/>
</dbReference>
<reference evidence="13 14" key="1">
    <citation type="journal article" date="2019" name="Commun. Biol.">
        <title>The bagworm genome reveals a unique fibroin gene that provides high tensile strength.</title>
        <authorList>
            <person name="Kono N."/>
            <person name="Nakamura H."/>
            <person name="Ohtoshi R."/>
            <person name="Tomita M."/>
            <person name="Numata K."/>
            <person name="Arakawa K."/>
        </authorList>
    </citation>
    <scope>NUCLEOTIDE SEQUENCE [LARGE SCALE GENOMIC DNA]</scope>
</reference>
<evidence type="ECO:0000256" key="7">
    <source>
        <dbReference type="ARBA" id="ARBA00022968"/>
    </source>
</evidence>
<name>A0A4C1VC16_EUMVA</name>
<dbReference type="GO" id="GO:0033842">
    <property type="term" value="F:N-acetyl-beta-glucosaminyl-derivative 4-beta-N-acetylgalactosaminyltransferase activity"/>
    <property type="evidence" value="ECO:0007669"/>
    <property type="project" value="TreeGrafter"/>
</dbReference>
<dbReference type="STRING" id="151549.A0A4C1VC16"/>
<dbReference type="OrthoDB" id="10038994at2759"/>